<evidence type="ECO:0000313" key="3">
    <source>
        <dbReference type="Proteomes" id="UP000028725"/>
    </source>
</evidence>
<evidence type="ECO:0000313" key="2">
    <source>
        <dbReference type="EMBL" id="KFE70427.1"/>
    </source>
</evidence>
<dbReference type="EMBL" id="JMCB01000003">
    <property type="protein sequence ID" value="KFE70427.1"/>
    <property type="molecule type" value="Genomic_DNA"/>
</dbReference>
<protein>
    <recommendedName>
        <fullName evidence="4">DUF3089 domain-containing protein</fullName>
    </recommendedName>
</protein>
<dbReference type="InterPro" id="IPR021440">
    <property type="entry name" value="DUF3089"/>
</dbReference>
<keyword evidence="3" id="KW-1185">Reference proteome</keyword>
<dbReference type="Gene3D" id="3.40.50.1820">
    <property type="entry name" value="alpha/beta hydrolase"/>
    <property type="match status" value="1"/>
</dbReference>
<dbReference type="RefSeq" id="WP_083968093.1">
    <property type="nucleotide sequence ID" value="NZ_JMCB01000003.1"/>
</dbReference>
<dbReference type="STRING" id="394096.DB31_5469"/>
<comment type="caution">
    <text evidence="2">The sequence shown here is derived from an EMBL/GenBank/DDBJ whole genome shotgun (WGS) entry which is preliminary data.</text>
</comment>
<gene>
    <name evidence="2" type="ORF">DB31_5469</name>
</gene>
<dbReference type="OrthoDB" id="9794645at2"/>
<reference evidence="2 3" key="1">
    <citation type="submission" date="2014-04" db="EMBL/GenBank/DDBJ databases">
        <title>Genome assembly of Hyalangium minutum DSM 14724.</title>
        <authorList>
            <person name="Sharma G."/>
            <person name="Subramanian S."/>
        </authorList>
    </citation>
    <scope>NUCLEOTIDE SEQUENCE [LARGE SCALE GENOMIC DNA]</scope>
    <source>
        <strain evidence="2 3">DSM 14724</strain>
    </source>
</reference>
<dbReference type="Pfam" id="PF11288">
    <property type="entry name" value="DUF3089"/>
    <property type="match status" value="1"/>
</dbReference>
<proteinExistence type="predicted"/>
<organism evidence="2 3">
    <name type="scientific">Hyalangium minutum</name>
    <dbReference type="NCBI Taxonomy" id="394096"/>
    <lineage>
        <taxon>Bacteria</taxon>
        <taxon>Pseudomonadati</taxon>
        <taxon>Myxococcota</taxon>
        <taxon>Myxococcia</taxon>
        <taxon>Myxococcales</taxon>
        <taxon>Cystobacterineae</taxon>
        <taxon>Archangiaceae</taxon>
        <taxon>Hyalangium</taxon>
    </lineage>
</organism>
<name>A0A085WRW4_9BACT</name>
<dbReference type="SUPFAM" id="SSF53474">
    <property type="entry name" value="alpha/beta-Hydrolases"/>
    <property type="match status" value="1"/>
</dbReference>
<dbReference type="InterPro" id="IPR029058">
    <property type="entry name" value="AB_hydrolase_fold"/>
</dbReference>
<dbReference type="ESTHER" id="9delt-a0a085wrw4">
    <property type="family name" value="Duf_3089"/>
</dbReference>
<evidence type="ECO:0008006" key="4">
    <source>
        <dbReference type="Google" id="ProtNLM"/>
    </source>
</evidence>
<sequence length="387" mass="42170">MAGRSRKLLWGAGIVVALVAVSAALFGPKIAMILMFIQASKPPSTTFAATPQPPAPDYGSPASWAALPDRKDDADVVPAMDSTESQSAAPVDVFFLHPTTYFSNKTWNAPVDEPMARDIVEQDILRNQASAFNACCRVYAPRYRQVAYGAQQASPEEAGKAWDVAYSDVRAAFEYYLSHYNHGRPFIIASHSQGTMHALRLMEDFITGKPLREKLIAAYVLGVPIPTDVFAQTLPDVPLCNSPEQTGCAITWNAIGPTADTSLFHVLQHRYPSGKKASIVGKAVTCTNPLTWKTDEAPGERSAHLGGVRFAMGAGAPPKLDPALVDAQCRNGWLVITPPEPQTYREVLLGADMYHVYDYSLFYGNIRQNAQTRVKAFLQAFAPQTPP</sequence>
<dbReference type="AlphaFoldDB" id="A0A085WRW4"/>
<feature type="region of interest" description="Disordered" evidence="1">
    <location>
        <begin position="45"/>
        <end position="64"/>
    </location>
</feature>
<dbReference type="Proteomes" id="UP000028725">
    <property type="component" value="Unassembled WGS sequence"/>
</dbReference>
<accession>A0A085WRW4</accession>
<evidence type="ECO:0000256" key="1">
    <source>
        <dbReference type="SAM" id="MobiDB-lite"/>
    </source>
</evidence>
<dbReference type="PATRIC" id="fig|394096.3.peg.1949"/>